<evidence type="ECO:0000256" key="3">
    <source>
        <dbReference type="ARBA" id="ARBA00022989"/>
    </source>
</evidence>
<sequence length="202" mass="22787">MLLVLGCPFFTGGIMHFPKVQVFNKCFLMLSLPESPHWLYMKKSKTGAIVLSKIYDPYRLEEQLDQLSAPLEEEHPHKNAISYLNVFRMKETRLAFFTGASGSSGVDIPFVLNVSSNNCKTCIHNQIYRSHVSQELSPVRKTTSQKESADEILAQGMNTGHPKHFNYQPDHLPIDPIPLPHETNKITQNPALPLSLISLFAL</sequence>
<comment type="caution">
    <text evidence="6">The sequence shown here is derived from an EMBL/GenBank/DDBJ whole genome shotgun (WGS) entry which is preliminary data.</text>
</comment>
<dbReference type="Pfam" id="PF00083">
    <property type="entry name" value="Sugar_tr"/>
    <property type="match status" value="1"/>
</dbReference>
<dbReference type="GO" id="GO:0016020">
    <property type="term" value="C:membrane"/>
    <property type="evidence" value="ECO:0007669"/>
    <property type="project" value="UniProtKB-SubCell"/>
</dbReference>
<dbReference type="AlphaFoldDB" id="A0A2U1L1S8"/>
<comment type="similarity">
    <text evidence="5">Belongs to the major facilitator superfamily. Phosphate:H(+) symporter (TC 2.A.1.9) family.</text>
</comment>
<keyword evidence="4" id="KW-0472">Membrane</keyword>
<keyword evidence="7" id="KW-1185">Reference proteome</keyword>
<gene>
    <name evidence="6" type="ORF">CTI12_AA539020</name>
</gene>
<comment type="subcellular location">
    <subcellularLocation>
        <location evidence="1">Membrane</location>
    </subcellularLocation>
</comment>
<evidence type="ECO:0000256" key="4">
    <source>
        <dbReference type="ARBA" id="ARBA00023136"/>
    </source>
</evidence>
<dbReference type="InterPro" id="IPR036259">
    <property type="entry name" value="MFS_trans_sf"/>
</dbReference>
<dbReference type="EMBL" id="PKPP01012094">
    <property type="protein sequence ID" value="PWA42957.1"/>
    <property type="molecule type" value="Genomic_DNA"/>
</dbReference>
<name>A0A2U1L1S8_ARTAN</name>
<dbReference type="OrthoDB" id="6339427at2759"/>
<keyword evidence="2" id="KW-0812">Transmembrane</keyword>
<dbReference type="STRING" id="35608.A0A2U1L1S8"/>
<evidence type="ECO:0000256" key="2">
    <source>
        <dbReference type="ARBA" id="ARBA00022692"/>
    </source>
</evidence>
<dbReference type="GO" id="GO:0022857">
    <property type="term" value="F:transmembrane transporter activity"/>
    <property type="evidence" value="ECO:0007669"/>
    <property type="project" value="InterPro"/>
</dbReference>
<evidence type="ECO:0000313" key="7">
    <source>
        <dbReference type="Proteomes" id="UP000245207"/>
    </source>
</evidence>
<organism evidence="6 7">
    <name type="scientific">Artemisia annua</name>
    <name type="common">Sweet wormwood</name>
    <dbReference type="NCBI Taxonomy" id="35608"/>
    <lineage>
        <taxon>Eukaryota</taxon>
        <taxon>Viridiplantae</taxon>
        <taxon>Streptophyta</taxon>
        <taxon>Embryophyta</taxon>
        <taxon>Tracheophyta</taxon>
        <taxon>Spermatophyta</taxon>
        <taxon>Magnoliopsida</taxon>
        <taxon>eudicotyledons</taxon>
        <taxon>Gunneridae</taxon>
        <taxon>Pentapetalae</taxon>
        <taxon>asterids</taxon>
        <taxon>campanulids</taxon>
        <taxon>Asterales</taxon>
        <taxon>Asteraceae</taxon>
        <taxon>Asteroideae</taxon>
        <taxon>Anthemideae</taxon>
        <taxon>Artemisiinae</taxon>
        <taxon>Artemisia</taxon>
    </lineage>
</organism>
<reference evidence="6 7" key="1">
    <citation type="journal article" date="2018" name="Mol. Plant">
        <title>The genome of Artemisia annua provides insight into the evolution of Asteraceae family and artemisinin biosynthesis.</title>
        <authorList>
            <person name="Shen Q."/>
            <person name="Zhang L."/>
            <person name="Liao Z."/>
            <person name="Wang S."/>
            <person name="Yan T."/>
            <person name="Shi P."/>
            <person name="Liu M."/>
            <person name="Fu X."/>
            <person name="Pan Q."/>
            <person name="Wang Y."/>
            <person name="Lv Z."/>
            <person name="Lu X."/>
            <person name="Zhang F."/>
            <person name="Jiang W."/>
            <person name="Ma Y."/>
            <person name="Chen M."/>
            <person name="Hao X."/>
            <person name="Li L."/>
            <person name="Tang Y."/>
            <person name="Lv G."/>
            <person name="Zhou Y."/>
            <person name="Sun X."/>
            <person name="Brodelius P.E."/>
            <person name="Rose J.K.C."/>
            <person name="Tang K."/>
        </authorList>
    </citation>
    <scope>NUCLEOTIDE SEQUENCE [LARGE SCALE GENOMIC DNA]</scope>
    <source>
        <strain evidence="7">cv. Huhao1</strain>
        <tissue evidence="6">Leaf</tissue>
    </source>
</reference>
<protein>
    <submittedName>
        <fullName evidence="6">Inositol transporter 1</fullName>
    </submittedName>
</protein>
<accession>A0A2U1L1S8</accession>
<dbReference type="Gene3D" id="1.20.1250.20">
    <property type="entry name" value="MFS general substrate transporter like domains"/>
    <property type="match status" value="1"/>
</dbReference>
<proteinExistence type="inferred from homology"/>
<keyword evidence="3" id="KW-1133">Transmembrane helix</keyword>
<evidence type="ECO:0000313" key="6">
    <source>
        <dbReference type="EMBL" id="PWA42957.1"/>
    </source>
</evidence>
<evidence type="ECO:0000256" key="1">
    <source>
        <dbReference type="ARBA" id="ARBA00004370"/>
    </source>
</evidence>
<evidence type="ECO:0000256" key="5">
    <source>
        <dbReference type="ARBA" id="ARBA00044504"/>
    </source>
</evidence>
<dbReference type="Proteomes" id="UP000245207">
    <property type="component" value="Unassembled WGS sequence"/>
</dbReference>
<dbReference type="InterPro" id="IPR005828">
    <property type="entry name" value="MFS_sugar_transport-like"/>
</dbReference>